<dbReference type="Gene3D" id="1.10.150.50">
    <property type="entry name" value="Transcription Factor, Ets-1"/>
    <property type="match status" value="1"/>
</dbReference>
<dbReference type="InterPro" id="IPR013761">
    <property type="entry name" value="SAM/pointed_sf"/>
</dbReference>
<dbReference type="HOGENOM" id="CLU_1185560_0_0_1"/>
<comment type="caution">
    <text evidence="2">The sequence shown here is derived from an EMBL/GenBank/DDBJ whole genome shotgun (WGS) entry which is preliminary data.</text>
</comment>
<accession>A0A015IEA3</accession>
<keyword evidence="1" id="KW-0694">RNA-binding</keyword>
<dbReference type="PROSITE" id="PS50889">
    <property type="entry name" value="S4"/>
    <property type="match status" value="1"/>
</dbReference>
<evidence type="ECO:0000313" key="2">
    <source>
        <dbReference type="EMBL" id="EXX52275.1"/>
    </source>
</evidence>
<gene>
    <name evidence="2" type="ORF">RirG_254440</name>
</gene>
<name>A0A015IEA3_RHIIW</name>
<dbReference type="OrthoDB" id="2326744at2759"/>
<keyword evidence="3" id="KW-1185">Reference proteome</keyword>
<protein>
    <submittedName>
        <fullName evidence="2">Uncharacterized protein</fullName>
    </submittedName>
</protein>
<organism evidence="2 3">
    <name type="scientific">Rhizophagus irregularis (strain DAOM 197198w)</name>
    <name type="common">Glomus intraradices</name>
    <dbReference type="NCBI Taxonomy" id="1432141"/>
    <lineage>
        <taxon>Eukaryota</taxon>
        <taxon>Fungi</taxon>
        <taxon>Fungi incertae sedis</taxon>
        <taxon>Mucoromycota</taxon>
        <taxon>Glomeromycotina</taxon>
        <taxon>Glomeromycetes</taxon>
        <taxon>Glomerales</taxon>
        <taxon>Glomeraceae</taxon>
        <taxon>Rhizophagus</taxon>
    </lineage>
</organism>
<dbReference type="EMBL" id="JEMT01029323">
    <property type="protein sequence ID" value="EXX52275.1"/>
    <property type="molecule type" value="Genomic_DNA"/>
</dbReference>
<evidence type="ECO:0000256" key="1">
    <source>
        <dbReference type="PROSITE-ProRule" id="PRU00182"/>
    </source>
</evidence>
<evidence type="ECO:0000313" key="3">
    <source>
        <dbReference type="Proteomes" id="UP000022910"/>
    </source>
</evidence>
<reference evidence="2 3" key="1">
    <citation type="submission" date="2014-02" db="EMBL/GenBank/DDBJ databases">
        <title>Single nucleus genome sequencing reveals high similarity among nuclei of an endomycorrhizal fungus.</title>
        <authorList>
            <person name="Lin K."/>
            <person name="Geurts R."/>
            <person name="Zhang Z."/>
            <person name="Limpens E."/>
            <person name="Saunders D.G."/>
            <person name="Mu D."/>
            <person name="Pang E."/>
            <person name="Cao H."/>
            <person name="Cha H."/>
            <person name="Lin T."/>
            <person name="Zhou Q."/>
            <person name="Shang Y."/>
            <person name="Li Y."/>
            <person name="Ivanov S."/>
            <person name="Sharma T."/>
            <person name="Velzen R.V."/>
            <person name="Ruijter N.D."/>
            <person name="Aanen D.K."/>
            <person name="Win J."/>
            <person name="Kamoun S."/>
            <person name="Bisseling T."/>
            <person name="Huang S."/>
        </authorList>
    </citation>
    <scope>NUCLEOTIDE SEQUENCE [LARGE SCALE GENOMIC DNA]</scope>
    <source>
        <strain evidence="3">DAOM197198w</strain>
    </source>
</reference>
<dbReference type="GO" id="GO:0003723">
    <property type="term" value="F:RNA binding"/>
    <property type="evidence" value="ECO:0007669"/>
    <property type="project" value="UniProtKB-KW"/>
</dbReference>
<dbReference type="Proteomes" id="UP000022910">
    <property type="component" value="Unassembled WGS sequence"/>
</dbReference>
<dbReference type="AlphaFoldDB" id="A0A015IEA3"/>
<dbReference type="SMR" id="A0A015IEA3"/>
<proteinExistence type="predicted"/>
<sequence length="249" mass="28503">MDLFVCEETVPSTKKMASQFPSVEEIKTLNTPSLVQRLKEAVPYIDECALVFLEKERVSGRHFLGLTRYDLDSRGLELGPTKDVLQIIDEIKSGQPEVLSNVKYTSGTDSEVENMTTRMDSLAVGDNADSPSRKAGRQPSGKLLRKLCEKNKIQVDDTLRFKEGKLLFDGKVVEIDENWEPLFSFTYKEQEYKQKFSELEPLAKWMLKSKDPERVISRLRDVYNKTKLIRAEEVIGSLRDFVDELENVA</sequence>